<evidence type="ECO:0000256" key="11">
    <source>
        <dbReference type="SAM" id="MobiDB-lite"/>
    </source>
</evidence>
<keyword evidence="5" id="KW-0677">Repeat</keyword>
<feature type="compositionally biased region" description="Polar residues" evidence="11">
    <location>
        <begin position="1"/>
        <end position="17"/>
    </location>
</feature>
<keyword evidence="6" id="KW-0256">Endoplasmic reticulum</keyword>
<feature type="domain" description="C2" evidence="13">
    <location>
        <begin position="981"/>
        <end position="1099"/>
    </location>
</feature>
<evidence type="ECO:0000259" key="13">
    <source>
        <dbReference type="PROSITE" id="PS50004"/>
    </source>
</evidence>
<protein>
    <recommendedName>
        <fullName evidence="17">Tricalbin</fullName>
    </recommendedName>
</protein>
<evidence type="ECO:0000256" key="1">
    <source>
        <dbReference type="ARBA" id="ARBA00004586"/>
    </source>
</evidence>
<evidence type="ECO:0000256" key="10">
    <source>
        <dbReference type="ARBA" id="ARBA00023136"/>
    </source>
</evidence>
<keyword evidence="10 12" id="KW-0472">Membrane</keyword>
<dbReference type="GO" id="GO:0071944">
    <property type="term" value="C:cell periphery"/>
    <property type="evidence" value="ECO:0007669"/>
    <property type="project" value="UniProtKB-ARBA"/>
</dbReference>
<feature type="compositionally biased region" description="Polar residues" evidence="11">
    <location>
        <begin position="1219"/>
        <end position="1241"/>
    </location>
</feature>
<dbReference type="EMBL" id="JAEUBF010001246">
    <property type="protein sequence ID" value="KAH3672034.1"/>
    <property type="molecule type" value="Genomic_DNA"/>
</dbReference>
<dbReference type="PROSITE" id="PS50004">
    <property type="entry name" value="C2"/>
    <property type="match status" value="4"/>
</dbReference>
<dbReference type="GO" id="GO:0006869">
    <property type="term" value="P:lipid transport"/>
    <property type="evidence" value="ECO:0007669"/>
    <property type="project" value="UniProtKB-KW"/>
</dbReference>
<evidence type="ECO:0000256" key="5">
    <source>
        <dbReference type="ARBA" id="ARBA00022737"/>
    </source>
</evidence>
<dbReference type="InterPro" id="IPR037765">
    <property type="entry name" value="C2B_Tricalbin"/>
</dbReference>
<dbReference type="InterPro" id="IPR031468">
    <property type="entry name" value="SMP_LBD"/>
</dbReference>
<dbReference type="InterPro" id="IPR037761">
    <property type="entry name" value="C2A_Tricalbin"/>
</dbReference>
<evidence type="ECO:0000313" key="16">
    <source>
        <dbReference type="Proteomes" id="UP000769528"/>
    </source>
</evidence>
<evidence type="ECO:0000256" key="9">
    <source>
        <dbReference type="ARBA" id="ARBA00023121"/>
    </source>
</evidence>
<dbReference type="SUPFAM" id="SSF49562">
    <property type="entry name" value="C2 domain (Calcium/lipid-binding domain, CaLB)"/>
    <property type="match status" value="5"/>
</dbReference>
<dbReference type="Gene3D" id="2.60.40.150">
    <property type="entry name" value="C2 domain"/>
    <property type="match status" value="5"/>
</dbReference>
<comment type="caution">
    <text evidence="15">The sequence shown here is derived from an EMBL/GenBank/DDBJ whole genome shotgun (WGS) entry which is preliminary data.</text>
</comment>
<dbReference type="GO" id="GO:0008289">
    <property type="term" value="F:lipid binding"/>
    <property type="evidence" value="ECO:0007669"/>
    <property type="project" value="UniProtKB-KW"/>
</dbReference>
<feature type="region of interest" description="Disordered" evidence="11">
    <location>
        <begin position="1"/>
        <end position="62"/>
    </location>
</feature>
<feature type="domain" description="C2" evidence="13">
    <location>
        <begin position="517"/>
        <end position="635"/>
    </location>
</feature>
<dbReference type="PROSITE" id="PS51847">
    <property type="entry name" value="SMP"/>
    <property type="match status" value="1"/>
</dbReference>
<dbReference type="InterPro" id="IPR037756">
    <property type="entry name" value="C2D_Tricalbin"/>
</dbReference>
<dbReference type="InterPro" id="IPR017147">
    <property type="entry name" value="Tricalbin"/>
</dbReference>
<dbReference type="InterPro" id="IPR056910">
    <property type="entry name" value="TCB1-3_C2"/>
</dbReference>
<dbReference type="CDD" id="cd04045">
    <property type="entry name" value="C2C_Tricalbin-like"/>
    <property type="match status" value="1"/>
</dbReference>
<dbReference type="PANTHER" id="PTHR46980">
    <property type="entry name" value="TRICALBIN-1-RELATED"/>
    <property type="match status" value="1"/>
</dbReference>
<dbReference type="InterPro" id="IPR000008">
    <property type="entry name" value="C2_dom"/>
</dbReference>
<dbReference type="InterPro" id="IPR052455">
    <property type="entry name" value="Tricalbin_domain"/>
</dbReference>
<evidence type="ECO:0000256" key="4">
    <source>
        <dbReference type="ARBA" id="ARBA00022692"/>
    </source>
</evidence>
<dbReference type="Proteomes" id="UP000769528">
    <property type="component" value="Unassembled WGS sequence"/>
</dbReference>
<dbReference type="GO" id="GO:0005789">
    <property type="term" value="C:endoplasmic reticulum membrane"/>
    <property type="evidence" value="ECO:0007669"/>
    <property type="project" value="UniProtKB-SubCell"/>
</dbReference>
<comment type="subcellular location">
    <subcellularLocation>
        <location evidence="1">Endoplasmic reticulum membrane</location>
    </subcellularLocation>
</comment>
<dbReference type="Pfam" id="PF25669">
    <property type="entry name" value="SMP_MUG190-like"/>
    <property type="match status" value="1"/>
</dbReference>
<feature type="domain" description="C2" evidence="13">
    <location>
        <begin position="370"/>
        <end position="488"/>
    </location>
</feature>
<feature type="region of interest" description="Disordered" evidence="11">
    <location>
        <begin position="1208"/>
        <end position="1241"/>
    </location>
</feature>
<gene>
    <name evidence="15" type="ORF">WICMUC_004481</name>
</gene>
<dbReference type="Pfam" id="PF00168">
    <property type="entry name" value="C2"/>
    <property type="match status" value="5"/>
</dbReference>
<dbReference type="CDD" id="cd21678">
    <property type="entry name" value="SMP_TCB"/>
    <property type="match status" value="1"/>
</dbReference>
<name>A0A9P8TAW0_9ASCO</name>
<evidence type="ECO:0000256" key="7">
    <source>
        <dbReference type="ARBA" id="ARBA00022989"/>
    </source>
</evidence>
<reference evidence="15" key="2">
    <citation type="submission" date="2021-01" db="EMBL/GenBank/DDBJ databases">
        <authorList>
            <person name="Schikora-Tamarit M.A."/>
        </authorList>
    </citation>
    <scope>NUCLEOTIDE SEQUENCE</scope>
    <source>
        <strain evidence="15">CBS6341</strain>
    </source>
</reference>
<proteinExistence type="predicted"/>
<evidence type="ECO:0000256" key="2">
    <source>
        <dbReference type="ARBA" id="ARBA00022448"/>
    </source>
</evidence>
<dbReference type="CDD" id="cd04040">
    <property type="entry name" value="C2D_Tricalbin-like"/>
    <property type="match status" value="1"/>
</dbReference>
<evidence type="ECO:0000256" key="12">
    <source>
        <dbReference type="SAM" id="Phobius"/>
    </source>
</evidence>
<keyword evidence="3" id="KW-0597">Phosphoprotein</keyword>
<keyword evidence="9" id="KW-0446">Lipid-binding</keyword>
<feature type="domain" description="C2" evidence="13">
    <location>
        <begin position="651"/>
        <end position="767"/>
    </location>
</feature>
<dbReference type="GO" id="GO:0061817">
    <property type="term" value="P:endoplasmic reticulum-plasma membrane tethering"/>
    <property type="evidence" value="ECO:0007669"/>
    <property type="project" value="InterPro"/>
</dbReference>
<feature type="domain" description="SMP-LTD" evidence="14">
    <location>
        <begin position="172"/>
        <end position="379"/>
    </location>
</feature>
<feature type="compositionally biased region" description="Basic and acidic residues" evidence="11">
    <location>
        <begin position="18"/>
        <end position="28"/>
    </location>
</feature>
<dbReference type="PANTHER" id="PTHR46980:SF1">
    <property type="entry name" value="TRICALBIN-3"/>
    <property type="match status" value="1"/>
</dbReference>
<feature type="compositionally biased region" description="Polar residues" evidence="11">
    <location>
        <begin position="31"/>
        <end position="47"/>
    </location>
</feature>
<keyword evidence="8" id="KW-0445">Lipid transport</keyword>
<dbReference type="InterPro" id="IPR037762">
    <property type="entry name" value="C2C_Tricalbin"/>
</dbReference>
<evidence type="ECO:0008006" key="17">
    <source>
        <dbReference type="Google" id="ProtNLM"/>
    </source>
</evidence>
<evidence type="ECO:0000256" key="3">
    <source>
        <dbReference type="ARBA" id="ARBA00022553"/>
    </source>
</evidence>
<dbReference type="CDD" id="cd04044">
    <property type="entry name" value="C2A_Tricalbin-like"/>
    <property type="match status" value="1"/>
</dbReference>
<sequence length="1414" mass="156089">MSNSNDAVARHSISNITEKSKTDDEFGPKPDNQQSINPTSQAINSHAQHIKKKANSADRATEPFVSGERYPWQQIGAFNEGKKIEGNFLQDAHLVKSYVAEIFYSDWYWNTALIIGTCFFSWLLAKWKYGILGLIFVLLAASSVYKAEFRRFERNVRDDIQRIFSGERLEKNLESMEWLNSFLSKFWVIYMPALSDTVRTIANETLKDVAPGYGIDALTLDQFTLGSKSPRIDSIKSYTKKGKDLVEMDWAFSFSPDDTSDMTKREIEKKINPKVALGVRVGKGFVSKRLPILVEDMAITGRMKVQLKLSLNFPHIDLVSVQFLEPPKIDFALKPVGGDTFGLDIMSLVPGLSTLITTLINSNVGPMLYAPNHLDIDVQELMAQQSNDAIGIVAVTVHGADKLQSDINPYVQLSLNNAAEKHIRTDIKVGTKSPRWNETKYILVNSLSQTLHFELFNFNTIKEKGELYATHELELNELLQNDSLVDLYKHLEASGKRKGILNYDIRWFPVLKDEKFATAQEDESKEIDTPDSEVGILKLIIHQAKGLNTKASIIGSLNPTAELFVNGKSIKRYRTLRRSNEPSWEESLEFLVSQKSDTRIKLVIKDTASDDTTIATLDETLENIVFNVADGHDNFSLAPQGQIRITALWKPVSLSGISAAANYVPPIGAVRLHLRDAKDLLNLETLGKVDPYVKVLLNNRLKYVTGFHPSTLAPIFEEVVYLPITSESQHITLEVMDDQNVSRDRTLGSGVIPVSQFIEKDSSNSYLPYDGSQKVLTASLKIKNKKPKGQISYSISFLPSIPVYSVTELEELKQKESKDAAKKREQENQLREWKDLYEKNPNDYEWVEIEEKDQENINGKEKMSLEELITHGSGTLGIHLLGGTVKRADTYIQLLVDDLACPSFTSGRTTGHTINPEVGHAFIRDLPNSKLVFRVTKKKNIRTQDQIIEEKIFTTVDLLEKHFATGHSISLGGSNIKIRFEYIPSLVKLPLNETILDAGRAQIEFLDAENLKSADKNGKSDPFVTLEIGEIKLFKSKVVKKSLNPSWNENTTVPIPSRSRNQIILKVWDWDRAAENDLLGSVNLDISNVKPLTPEIVTFKLDTQGTVRTRVTFSPEYIRPKVGAAEFGASFASLTGIPLKAVGIAGDFASGIVGGGVGIASDVVGGGVGIASGVVGGGVGIASGVVGGGANMANGAVGKGGSLIKSVFGGNKPRRSTDQSRSSFDASSLHNKSYASDAQSLRSGRTKASLLNLKETADSGAADIAQAHKRNPSTSNVSTYTTAIRGKGTTEGSLIVHSATGLGNHAQLRVSLAINGKLKEIYTTKNVKSSNGVIRWDEEVKFDAPKEAEIVFGGVIHHTFSKDQELGNTKIKLVDVIDNPRDLELDLGQGQILVSFRYSPEIEEGSATPPPPEW</sequence>
<evidence type="ECO:0000256" key="8">
    <source>
        <dbReference type="ARBA" id="ARBA00023055"/>
    </source>
</evidence>
<keyword evidence="2" id="KW-0813">Transport</keyword>
<accession>A0A9P8TAW0</accession>
<keyword evidence="16" id="KW-1185">Reference proteome</keyword>
<keyword evidence="4 12" id="KW-0812">Transmembrane</keyword>
<dbReference type="Pfam" id="PF24920">
    <property type="entry name" value="C2_TCB1"/>
    <property type="match status" value="1"/>
</dbReference>
<dbReference type="PRINTS" id="PR00360">
    <property type="entry name" value="C2DOMAIN"/>
</dbReference>
<dbReference type="SMART" id="SM00239">
    <property type="entry name" value="C2"/>
    <property type="match status" value="5"/>
</dbReference>
<dbReference type="CDD" id="cd04052">
    <property type="entry name" value="C2B_Tricalbin-like"/>
    <property type="match status" value="1"/>
</dbReference>
<organism evidence="15 16">
    <name type="scientific">Wickerhamomyces mucosus</name>
    <dbReference type="NCBI Taxonomy" id="1378264"/>
    <lineage>
        <taxon>Eukaryota</taxon>
        <taxon>Fungi</taxon>
        <taxon>Dikarya</taxon>
        <taxon>Ascomycota</taxon>
        <taxon>Saccharomycotina</taxon>
        <taxon>Saccharomycetes</taxon>
        <taxon>Phaffomycetales</taxon>
        <taxon>Wickerhamomycetaceae</taxon>
        <taxon>Wickerhamomyces</taxon>
    </lineage>
</organism>
<feature type="transmembrane region" description="Helical" evidence="12">
    <location>
        <begin position="129"/>
        <end position="147"/>
    </location>
</feature>
<evidence type="ECO:0000256" key="6">
    <source>
        <dbReference type="ARBA" id="ARBA00022824"/>
    </source>
</evidence>
<reference evidence="15" key="1">
    <citation type="journal article" date="2021" name="Open Biol.">
        <title>Shared evolutionary footprints suggest mitochondrial oxidative damage underlies multiple complex I losses in fungi.</title>
        <authorList>
            <person name="Schikora-Tamarit M.A."/>
            <person name="Marcet-Houben M."/>
            <person name="Nosek J."/>
            <person name="Gabaldon T."/>
        </authorList>
    </citation>
    <scope>NUCLEOTIDE SEQUENCE</scope>
    <source>
        <strain evidence="15">CBS6341</strain>
    </source>
</reference>
<evidence type="ECO:0000313" key="15">
    <source>
        <dbReference type="EMBL" id="KAH3672034.1"/>
    </source>
</evidence>
<keyword evidence="7 12" id="KW-1133">Transmembrane helix</keyword>
<dbReference type="OrthoDB" id="1029639at2759"/>
<evidence type="ECO:0000259" key="14">
    <source>
        <dbReference type="PROSITE" id="PS51847"/>
    </source>
</evidence>
<dbReference type="PIRSF" id="PIRSF037232">
    <property type="entry name" value="Tricalbin"/>
    <property type="match status" value="1"/>
</dbReference>
<dbReference type="InterPro" id="IPR035892">
    <property type="entry name" value="C2_domain_sf"/>
</dbReference>